<comment type="caution">
    <text evidence="9">The sequence shown here is derived from an EMBL/GenBank/DDBJ whole genome shotgun (WGS) entry which is preliminary data.</text>
</comment>
<dbReference type="Gene3D" id="3.40.50.12780">
    <property type="entry name" value="N-terminal domain of ligase-like"/>
    <property type="match status" value="1"/>
</dbReference>
<dbReference type="EC" id="6.2.1.3" evidence="4"/>
<dbReference type="PANTHER" id="PTHR43107">
    <property type="entry name" value="LONG-CHAIN FATTY ACID TRANSPORT PROTEIN"/>
    <property type="match status" value="1"/>
</dbReference>
<dbReference type="GO" id="GO:0004467">
    <property type="term" value="F:long-chain fatty acid-CoA ligase activity"/>
    <property type="evidence" value="ECO:0007669"/>
    <property type="project" value="UniProtKB-EC"/>
</dbReference>
<keyword evidence="2" id="KW-0436">Ligase</keyword>
<dbReference type="OrthoDB" id="288590at2759"/>
<dbReference type="AlphaFoldDB" id="A0A482VKM5"/>
<evidence type="ECO:0000256" key="3">
    <source>
        <dbReference type="ARBA" id="ARBA00022832"/>
    </source>
</evidence>
<dbReference type="STRING" id="1661398.A0A482VKM5"/>
<dbReference type="Gene3D" id="3.30.300.30">
    <property type="match status" value="1"/>
</dbReference>
<accession>A0A482VKM5</accession>
<dbReference type="GO" id="GO:0005324">
    <property type="term" value="F:long-chain fatty acid transmembrane transporter activity"/>
    <property type="evidence" value="ECO:0007669"/>
    <property type="project" value="TreeGrafter"/>
</dbReference>
<dbReference type="Proteomes" id="UP000292052">
    <property type="component" value="Unassembled WGS sequence"/>
</dbReference>
<dbReference type="GO" id="GO:0005789">
    <property type="term" value="C:endoplasmic reticulum membrane"/>
    <property type="evidence" value="ECO:0007669"/>
    <property type="project" value="TreeGrafter"/>
</dbReference>
<organism evidence="9 10">
    <name type="scientific">Asbolus verrucosus</name>
    <name type="common">Desert ironclad beetle</name>
    <dbReference type="NCBI Taxonomy" id="1661398"/>
    <lineage>
        <taxon>Eukaryota</taxon>
        <taxon>Metazoa</taxon>
        <taxon>Ecdysozoa</taxon>
        <taxon>Arthropoda</taxon>
        <taxon>Hexapoda</taxon>
        <taxon>Insecta</taxon>
        <taxon>Pterygota</taxon>
        <taxon>Neoptera</taxon>
        <taxon>Endopterygota</taxon>
        <taxon>Coleoptera</taxon>
        <taxon>Polyphaga</taxon>
        <taxon>Cucujiformia</taxon>
        <taxon>Tenebrionidae</taxon>
        <taxon>Pimeliinae</taxon>
        <taxon>Asbolus</taxon>
    </lineage>
</organism>
<keyword evidence="3" id="KW-0276">Fatty acid metabolism</keyword>
<dbReference type="PANTHER" id="PTHR43107:SF21">
    <property type="entry name" value="FATTY ACID TRANSPORT PROTEIN 1, ISOFORM F-RELATED"/>
    <property type="match status" value="1"/>
</dbReference>
<sequence>IAHYIGEMCRYILAVPPKPTDTQHNLRMIYGNGLRPQIWTEFVERFKIPKVAEFYGATEGNANIVNIDNTVGSIGFVSRIVPSIYPISIIRVDSQTGEPIRDAKGLCIVCKPNEPGVFIGKIVPNNPSRAFLGYVDEEASKKKIVDNVFHKGDRAFLSGDILVADEFGNLFFKDRTGDTFRWKGENVSTSEVEAVLSNVIAYKDVVVYGVEIKGHEGRAGMGAIFDPDSTVNLAELAEGTKKALPSYARPVFIRILKKLDMTGTYKLKKNDLQKEGFNVNAISDSIYYLDSTGAYSLLTPDAYEKINNGSIRV</sequence>
<evidence type="ECO:0000256" key="4">
    <source>
        <dbReference type="ARBA" id="ARBA00026121"/>
    </source>
</evidence>
<dbReference type="GO" id="GO:0044539">
    <property type="term" value="P:long-chain fatty acid import into cell"/>
    <property type="evidence" value="ECO:0007669"/>
    <property type="project" value="TreeGrafter"/>
</dbReference>
<name>A0A482VKM5_ASBVE</name>
<evidence type="ECO:0000256" key="1">
    <source>
        <dbReference type="ARBA" id="ARBA00006432"/>
    </source>
</evidence>
<dbReference type="InterPro" id="IPR045851">
    <property type="entry name" value="AMP-bd_C_sf"/>
</dbReference>
<keyword evidence="10" id="KW-1185">Reference proteome</keyword>
<dbReference type="EMBL" id="QDEB01093453">
    <property type="protein sequence ID" value="RZC32918.1"/>
    <property type="molecule type" value="Genomic_DNA"/>
</dbReference>
<evidence type="ECO:0000313" key="10">
    <source>
        <dbReference type="Proteomes" id="UP000292052"/>
    </source>
</evidence>
<dbReference type="InterPro" id="IPR042099">
    <property type="entry name" value="ANL_N_sf"/>
</dbReference>
<proteinExistence type="inferred from homology"/>
<dbReference type="InterPro" id="IPR025110">
    <property type="entry name" value="AMP-bd_C"/>
</dbReference>
<evidence type="ECO:0000256" key="5">
    <source>
        <dbReference type="ARBA" id="ARBA00036527"/>
    </source>
</evidence>
<keyword evidence="3" id="KW-0443">Lipid metabolism</keyword>
<evidence type="ECO:0000256" key="6">
    <source>
        <dbReference type="ARBA" id="ARBA00041297"/>
    </source>
</evidence>
<protein>
    <recommendedName>
        <fullName evidence="4">long-chain-fatty-acid--CoA ligase</fullName>
        <ecNumber evidence="4">6.2.1.3</ecNumber>
    </recommendedName>
    <alternativeName>
        <fullName evidence="6">Long-chain-fatty-acid--CoA ligase</fullName>
    </alternativeName>
</protein>
<comment type="catalytic activity">
    <reaction evidence="7">
        <text>tetracosanoate + ATP + CoA = tetracosanoyl-CoA + AMP + diphosphate</text>
        <dbReference type="Rhea" id="RHEA:33639"/>
        <dbReference type="ChEBI" id="CHEBI:30616"/>
        <dbReference type="ChEBI" id="CHEBI:31014"/>
        <dbReference type="ChEBI" id="CHEBI:33019"/>
        <dbReference type="ChEBI" id="CHEBI:57287"/>
        <dbReference type="ChEBI" id="CHEBI:65052"/>
        <dbReference type="ChEBI" id="CHEBI:456215"/>
    </reaction>
    <physiologicalReaction direction="left-to-right" evidence="7">
        <dbReference type="Rhea" id="RHEA:33640"/>
    </physiologicalReaction>
</comment>
<evidence type="ECO:0000313" key="9">
    <source>
        <dbReference type="EMBL" id="RZC32918.1"/>
    </source>
</evidence>
<evidence type="ECO:0000256" key="7">
    <source>
        <dbReference type="ARBA" id="ARBA00048666"/>
    </source>
</evidence>
<reference evidence="9 10" key="1">
    <citation type="submission" date="2017-03" db="EMBL/GenBank/DDBJ databases">
        <title>Genome of the blue death feigning beetle - Asbolus verrucosus.</title>
        <authorList>
            <person name="Rider S.D."/>
        </authorList>
    </citation>
    <scope>NUCLEOTIDE SEQUENCE [LARGE SCALE GENOMIC DNA]</scope>
    <source>
        <strain evidence="9">Butters</strain>
        <tissue evidence="9">Head and leg muscle</tissue>
    </source>
</reference>
<gene>
    <name evidence="9" type="ORF">BDFB_007901</name>
</gene>
<dbReference type="FunFam" id="3.30.300.30:FF:000002">
    <property type="entry name" value="Long-chain fatty acid transport protein 1"/>
    <property type="match status" value="1"/>
</dbReference>
<feature type="non-terminal residue" evidence="9">
    <location>
        <position position="1"/>
    </location>
</feature>
<comment type="similarity">
    <text evidence="1">Belongs to the ATP-dependent AMP-binding enzyme family.</text>
</comment>
<evidence type="ECO:0000259" key="8">
    <source>
        <dbReference type="Pfam" id="PF13193"/>
    </source>
</evidence>
<feature type="domain" description="AMP-binding enzyme C-terminal" evidence="8">
    <location>
        <begin position="191"/>
        <end position="266"/>
    </location>
</feature>
<evidence type="ECO:0000256" key="2">
    <source>
        <dbReference type="ARBA" id="ARBA00022598"/>
    </source>
</evidence>
<comment type="catalytic activity">
    <reaction evidence="5">
        <text>a very long-chain fatty acid + ATP + CoA = a very long-chain fatty acyl-CoA + AMP + diphosphate</text>
        <dbReference type="Rhea" id="RHEA:54536"/>
        <dbReference type="ChEBI" id="CHEBI:30616"/>
        <dbReference type="ChEBI" id="CHEBI:33019"/>
        <dbReference type="ChEBI" id="CHEBI:57287"/>
        <dbReference type="ChEBI" id="CHEBI:58950"/>
        <dbReference type="ChEBI" id="CHEBI:138261"/>
        <dbReference type="ChEBI" id="CHEBI:456215"/>
    </reaction>
    <physiologicalReaction direction="left-to-right" evidence="5">
        <dbReference type="Rhea" id="RHEA:54537"/>
    </physiologicalReaction>
</comment>
<dbReference type="Pfam" id="PF13193">
    <property type="entry name" value="AMP-binding_C"/>
    <property type="match status" value="1"/>
</dbReference>
<dbReference type="GO" id="GO:0005886">
    <property type="term" value="C:plasma membrane"/>
    <property type="evidence" value="ECO:0007669"/>
    <property type="project" value="TreeGrafter"/>
</dbReference>
<dbReference type="SUPFAM" id="SSF56801">
    <property type="entry name" value="Acetyl-CoA synthetase-like"/>
    <property type="match status" value="1"/>
</dbReference>